<proteinExistence type="predicted"/>
<dbReference type="GO" id="GO:0005509">
    <property type="term" value="F:calcium ion binding"/>
    <property type="evidence" value="ECO:0007669"/>
    <property type="project" value="InterPro"/>
</dbReference>
<keyword evidence="1" id="KW-0479">Metal-binding</keyword>
<dbReference type="GeneTree" id="ENSGT00940000155438"/>
<dbReference type="GO" id="GO:0045296">
    <property type="term" value="F:cadherin binding"/>
    <property type="evidence" value="ECO:0007669"/>
    <property type="project" value="TreeGrafter"/>
</dbReference>
<dbReference type="PROSITE" id="PS50031">
    <property type="entry name" value="EH"/>
    <property type="match status" value="3"/>
</dbReference>
<keyword evidence="7" id="KW-1185">Reference proteome</keyword>
<dbReference type="PROSITE" id="PS50222">
    <property type="entry name" value="EF_HAND_2"/>
    <property type="match status" value="2"/>
</dbReference>
<evidence type="ECO:0000313" key="7">
    <source>
        <dbReference type="Proteomes" id="UP000005226"/>
    </source>
</evidence>
<evidence type="ECO:0000256" key="3">
    <source>
        <dbReference type="SAM" id="MobiDB-lite"/>
    </source>
</evidence>
<feature type="region of interest" description="Disordered" evidence="3">
    <location>
        <begin position="343"/>
        <end position="380"/>
    </location>
</feature>
<feature type="domain" description="EH" evidence="4">
    <location>
        <begin position="272"/>
        <end position="362"/>
    </location>
</feature>
<sequence>ISTSYESYYRQLDPGNTGKISAGDAAQFLKKSGLPDSTLGKIWDLADSDKKGYLDKRGFFIALRLVASAQSGNEINLNNLNQHLAAPNFRDTSSPLLSLSKAGSEPHWAIRLDEKGKFEGIFDSLSPVNGLLSGDKVRPVLINSKLPLDVLGKIWDLSDIDKNGHLDKDEFTVAMHLVYRAMEKEPVPTSLPNSLIPPSKRKKTAGALPGAVAVLPSVPGLMAGQGSLKDTLRSTPPLNNAPLLSTSAVSMSPKHSFRSSSPAVNWVVSVADRERYDELFKKTDIDNNGLINGTEVIEIFMLSSLSQTMLAQIWGLADTKQTGKLNQEQFALAMYLIEQKTNKGIDPPTTLTPDMIPPSERTAASDGSSSTGSAELTGNKELDDLSQEIAQLQREKFILEQEIMVKEDAIRHQNSEVQDMQTGLDRESSSLMDLESQKRIAQERLEEMDQQHSKLDGMLGDVKQKYQEESHTISSLHSQIRSQESNVRSQEDELSRSKVELSQLQGEEAQLEQKLLSGRVQLDSIMKSLKTTQEEINQVRVHGSSSFSSTPNRSLSVKLDAKSQWKLKNICFFNLGNLDGDSFKSKLAMFNNKSVKEHPADPFHAEDPFKSFSGLYTFYSLFCCPCCLSNPFGDPFKESDPFKGTSPEDFFKKTDKSDPFGYSEPFGRKPTPPAKVFTYSSLYSLSL</sequence>
<dbReference type="InterPro" id="IPR018247">
    <property type="entry name" value="EF_Hand_1_Ca_BS"/>
</dbReference>
<dbReference type="Ensembl" id="ENSTRUT00000086175.1">
    <property type="protein sequence ID" value="ENSTRUP00000061029.1"/>
    <property type="gene ID" value="ENSTRUG00000009788.3"/>
</dbReference>
<feature type="compositionally biased region" description="Low complexity" evidence="3">
    <location>
        <begin position="362"/>
        <end position="374"/>
    </location>
</feature>
<dbReference type="SUPFAM" id="SSF47473">
    <property type="entry name" value="EF-hand"/>
    <property type="match status" value="3"/>
</dbReference>
<protein>
    <submittedName>
        <fullName evidence="6">Epidermal growth factor receptor substrate 15-like 1</fullName>
    </submittedName>
</protein>
<keyword evidence="2" id="KW-0106">Calcium</keyword>
<dbReference type="InterPro" id="IPR000261">
    <property type="entry name" value="EH_dom"/>
</dbReference>
<dbReference type="PANTHER" id="PTHR11216:SF69">
    <property type="entry name" value="EPIDERMAL GROWTH FACTOR RECEPTOR SUBSTRATE 15-LIKE 1"/>
    <property type="match status" value="1"/>
</dbReference>
<dbReference type="GO" id="GO:0016197">
    <property type="term" value="P:endosomal transport"/>
    <property type="evidence" value="ECO:0007669"/>
    <property type="project" value="TreeGrafter"/>
</dbReference>
<dbReference type="AlphaFoldDB" id="A0A674MJ42"/>
<reference evidence="6" key="2">
    <citation type="submission" date="2025-08" db="UniProtKB">
        <authorList>
            <consortium name="Ensembl"/>
        </authorList>
    </citation>
    <scope>IDENTIFICATION</scope>
</reference>
<feature type="compositionally biased region" description="Polar residues" evidence="3">
    <location>
        <begin position="472"/>
        <end position="488"/>
    </location>
</feature>
<evidence type="ECO:0000259" key="5">
    <source>
        <dbReference type="PROSITE" id="PS50222"/>
    </source>
</evidence>
<feature type="domain" description="EF-hand" evidence="5">
    <location>
        <begin position="271"/>
        <end position="306"/>
    </location>
</feature>
<accession>A0A674MJ42</accession>
<dbReference type="Gene3D" id="1.10.287.1490">
    <property type="match status" value="1"/>
</dbReference>
<feature type="domain" description="EH" evidence="4">
    <location>
        <begin position="5"/>
        <end position="91"/>
    </location>
</feature>
<dbReference type="SMART" id="SM00054">
    <property type="entry name" value="EFh"/>
    <property type="match status" value="4"/>
</dbReference>
<dbReference type="GO" id="GO:0006897">
    <property type="term" value="P:endocytosis"/>
    <property type="evidence" value="ECO:0007669"/>
    <property type="project" value="TreeGrafter"/>
</dbReference>
<dbReference type="PANTHER" id="PTHR11216">
    <property type="entry name" value="EH DOMAIN"/>
    <property type="match status" value="1"/>
</dbReference>
<dbReference type="InterPro" id="IPR002048">
    <property type="entry name" value="EF_hand_dom"/>
</dbReference>
<dbReference type="Pfam" id="PF12763">
    <property type="entry name" value="EH"/>
    <property type="match status" value="3"/>
</dbReference>
<name>A0A674MJ42_TAKRU</name>
<reference evidence="6 7" key="1">
    <citation type="journal article" date="2011" name="Genome Biol. Evol.">
        <title>Integration of the genetic map and genome assembly of fugu facilitates insights into distinct features of genome evolution in teleosts and mammals.</title>
        <authorList>
            <person name="Kai W."/>
            <person name="Kikuchi K."/>
            <person name="Tohari S."/>
            <person name="Chew A.K."/>
            <person name="Tay A."/>
            <person name="Fujiwara A."/>
            <person name="Hosoya S."/>
            <person name="Suetake H."/>
            <person name="Naruse K."/>
            <person name="Brenner S."/>
            <person name="Suzuki Y."/>
            <person name="Venkatesh B."/>
        </authorList>
    </citation>
    <scope>NUCLEOTIDE SEQUENCE [LARGE SCALE GENOMIC DNA]</scope>
</reference>
<evidence type="ECO:0000256" key="2">
    <source>
        <dbReference type="ARBA" id="ARBA00022837"/>
    </source>
</evidence>
<gene>
    <name evidence="6" type="primary">LOC101063020</name>
    <name evidence="6" type="synonym">EPS15L1</name>
</gene>
<feature type="domain" description="EF-hand" evidence="5">
    <location>
        <begin position="146"/>
        <end position="181"/>
    </location>
</feature>
<dbReference type="Proteomes" id="UP000005226">
    <property type="component" value="Chromosome 22"/>
</dbReference>
<dbReference type="CDD" id="cd00052">
    <property type="entry name" value="EH"/>
    <property type="match status" value="3"/>
</dbReference>
<dbReference type="SMART" id="SM00027">
    <property type="entry name" value="EH"/>
    <property type="match status" value="3"/>
</dbReference>
<evidence type="ECO:0000259" key="4">
    <source>
        <dbReference type="PROSITE" id="PS50031"/>
    </source>
</evidence>
<evidence type="ECO:0000256" key="1">
    <source>
        <dbReference type="ARBA" id="ARBA00022723"/>
    </source>
</evidence>
<organism evidence="6 7">
    <name type="scientific">Takifugu rubripes</name>
    <name type="common">Japanese pufferfish</name>
    <name type="synonym">Fugu rubripes</name>
    <dbReference type="NCBI Taxonomy" id="31033"/>
    <lineage>
        <taxon>Eukaryota</taxon>
        <taxon>Metazoa</taxon>
        <taxon>Chordata</taxon>
        <taxon>Craniata</taxon>
        <taxon>Vertebrata</taxon>
        <taxon>Euteleostomi</taxon>
        <taxon>Actinopterygii</taxon>
        <taxon>Neopterygii</taxon>
        <taxon>Teleostei</taxon>
        <taxon>Neoteleostei</taxon>
        <taxon>Acanthomorphata</taxon>
        <taxon>Eupercaria</taxon>
        <taxon>Tetraodontiformes</taxon>
        <taxon>Tetradontoidea</taxon>
        <taxon>Tetraodontidae</taxon>
        <taxon>Takifugu</taxon>
    </lineage>
</organism>
<evidence type="ECO:0000313" key="6">
    <source>
        <dbReference type="Ensembl" id="ENSTRUP00000061029.1"/>
    </source>
</evidence>
<dbReference type="GO" id="GO:0030132">
    <property type="term" value="C:clathrin coat of coated pit"/>
    <property type="evidence" value="ECO:0007669"/>
    <property type="project" value="TreeGrafter"/>
</dbReference>
<feature type="region of interest" description="Disordered" evidence="3">
    <location>
        <begin position="467"/>
        <end position="494"/>
    </location>
</feature>
<dbReference type="Gene3D" id="1.10.238.10">
    <property type="entry name" value="EF-hand"/>
    <property type="match status" value="3"/>
</dbReference>
<feature type="domain" description="EH" evidence="4">
    <location>
        <begin position="114"/>
        <end position="202"/>
    </location>
</feature>
<reference evidence="6" key="3">
    <citation type="submission" date="2025-09" db="UniProtKB">
        <authorList>
            <consortium name="Ensembl"/>
        </authorList>
    </citation>
    <scope>IDENTIFICATION</scope>
</reference>
<dbReference type="PROSITE" id="PS00018">
    <property type="entry name" value="EF_HAND_1"/>
    <property type="match status" value="2"/>
</dbReference>
<dbReference type="InterPro" id="IPR011992">
    <property type="entry name" value="EF-hand-dom_pair"/>
</dbReference>